<dbReference type="SUPFAM" id="SSF57756">
    <property type="entry name" value="Retrovirus zinc finger-like domains"/>
    <property type="match status" value="1"/>
</dbReference>
<keyword evidence="1" id="KW-0479">Metal-binding</keyword>
<sequence length="724" mass="80843">MYHVMDEDTPKGIWDKLANRYMSKSATNKLYLKQKFYGLKMQEGSDLVEHVNAFNQLVTDLARLDVKIEDEDKALLLLVSLPPSYEHLVITLTHGKTTVNNEEVTTTLLGHELRKQNNATEESTQGFGLAVKGYQIRKGQEASYLPKATTFEARPQLWWFSVNNSQEAEKKKKKKVQCYRCKDWGHIKRECPELKGGASANAATHGDGSDSDSDVLVVSNRRSTKIEAWMLDSACSFHATPNREWFSSYKSGEFGLAYVGDDTGYRVAGVGDIKIKMFDGVERMLREVRHVPGLRRNLISLGVLHDGGMEFRSDQDKRTMKIMEDEVAVMIGERTASHLYKLQGSTIAGGAIKSGAAGVVVKSHGGGRSGPSGSSHYSSSQSGGLPNDIGNQDLSLGYSPEEIERLRVQDVGEGEVKIRLYEGRVVQGPLKGTQTVFKVYPGAIAGASEANLMALNELRTHAFLQSNARDICENIQFLLGAFETATGEQWLAFRDDGRYSAADYAKITSERQLKERPNFWNPYDRAYKLELRRYFVLRLLNGAMCGLVHMHNHDRLHQSLGPSSVVLNTVAEKNGYYLLPQLRDLAFSVDIGYSSVGVGALSDGLWRRASAAGASTPLEKRAFGVADDMQRLLENTFRLDIYAAREYESLEQNIYMNQYACLSMFMNSHRYCLEDDKLSEAVNFLDLGDGAGWELLQAMLNPDYRKRPIAEAVLNHRFITGALL</sequence>
<name>A0A9R0Y3Q0_TRITD</name>
<evidence type="ECO:0000313" key="5">
    <source>
        <dbReference type="Proteomes" id="UP000324705"/>
    </source>
</evidence>
<evidence type="ECO:0000259" key="3">
    <source>
        <dbReference type="PROSITE" id="PS50158"/>
    </source>
</evidence>
<dbReference type="InterPro" id="IPR001878">
    <property type="entry name" value="Znf_CCHC"/>
</dbReference>
<dbReference type="InterPro" id="IPR011009">
    <property type="entry name" value="Kinase-like_dom_sf"/>
</dbReference>
<organism evidence="4 5">
    <name type="scientific">Triticum turgidum subsp. durum</name>
    <name type="common">Durum wheat</name>
    <name type="synonym">Triticum durum</name>
    <dbReference type="NCBI Taxonomy" id="4567"/>
    <lineage>
        <taxon>Eukaryota</taxon>
        <taxon>Viridiplantae</taxon>
        <taxon>Streptophyta</taxon>
        <taxon>Embryophyta</taxon>
        <taxon>Tracheophyta</taxon>
        <taxon>Spermatophyta</taxon>
        <taxon>Magnoliopsida</taxon>
        <taxon>Liliopsida</taxon>
        <taxon>Poales</taxon>
        <taxon>Poaceae</taxon>
        <taxon>BOP clade</taxon>
        <taxon>Pooideae</taxon>
        <taxon>Triticodae</taxon>
        <taxon>Triticeae</taxon>
        <taxon>Triticinae</taxon>
        <taxon>Triticum</taxon>
    </lineage>
</organism>
<dbReference type="EMBL" id="LT934121">
    <property type="protein sequence ID" value="VAI48225.1"/>
    <property type="molecule type" value="Genomic_DNA"/>
</dbReference>
<keyword evidence="1" id="KW-0862">Zinc</keyword>
<dbReference type="Gene3D" id="4.10.60.10">
    <property type="entry name" value="Zinc finger, CCHC-type"/>
    <property type="match status" value="1"/>
</dbReference>
<dbReference type="Pfam" id="PF22936">
    <property type="entry name" value="Pol_BBD"/>
    <property type="match status" value="1"/>
</dbReference>
<feature type="compositionally biased region" description="Low complexity" evidence="2">
    <location>
        <begin position="371"/>
        <end position="384"/>
    </location>
</feature>
<feature type="domain" description="CCHC-type" evidence="3">
    <location>
        <begin position="178"/>
        <end position="193"/>
    </location>
</feature>
<reference evidence="4 5" key="1">
    <citation type="submission" date="2017-09" db="EMBL/GenBank/DDBJ databases">
        <authorList>
            <consortium name="International Durum Wheat Genome Sequencing Consortium (IDWGSC)"/>
            <person name="Milanesi L."/>
        </authorList>
    </citation>
    <scope>NUCLEOTIDE SEQUENCE [LARGE SCALE GENOMIC DNA]</scope>
    <source>
        <strain evidence="5">cv. Svevo</strain>
    </source>
</reference>
<keyword evidence="5" id="KW-1185">Reference proteome</keyword>
<accession>A0A9R0Y3Q0</accession>
<dbReference type="InterPro" id="IPR036875">
    <property type="entry name" value="Znf_CCHC_sf"/>
</dbReference>
<dbReference type="Gramene" id="TRITD6Av1G169310.6">
    <property type="protein sequence ID" value="TRITD6Av1G169310.6"/>
    <property type="gene ID" value="TRITD6Av1G169310"/>
</dbReference>
<dbReference type="AlphaFoldDB" id="A0A9R0Y3Q0"/>
<dbReference type="GO" id="GO:0003676">
    <property type="term" value="F:nucleic acid binding"/>
    <property type="evidence" value="ECO:0007669"/>
    <property type="project" value="InterPro"/>
</dbReference>
<dbReference type="InterPro" id="IPR054722">
    <property type="entry name" value="PolX-like_BBD"/>
</dbReference>
<dbReference type="PROSITE" id="PS50158">
    <property type="entry name" value="ZF_CCHC"/>
    <property type="match status" value="1"/>
</dbReference>
<dbReference type="PANTHER" id="PTHR36796:SF1">
    <property type="entry name" value="PROTEIN KINASE SUPERFAMILY PROTEIN"/>
    <property type="match status" value="1"/>
</dbReference>
<dbReference type="Proteomes" id="UP000324705">
    <property type="component" value="Chromosome 6A"/>
</dbReference>
<evidence type="ECO:0000256" key="1">
    <source>
        <dbReference type="PROSITE-ProRule" id="PRU00047"/>
    </source>
</evidence>
<keyword evidence="1" id="KW-0863">Zinc-finger</keyword>
<proteinExistence type="predicted"/>
<dbReference type="SUPFAM" id="SSF56112">
    <property type="entry name" value="Protein kinase-like (PK-like)"/>
    <property type="match status" value="1"/>
</dbReference>
<dbReference type="GO" id="GO:0008270">
    <property type="term" value="F:zinc ion binding"/>
    <property type="evidence" value="ECO:0007669"/>
    <property type="project" value="UniProtKB-KW"/>
</dbReference>
<evidence type="ECO:0000256" key="2">
    <source>
        <dbReference type="SAM" id="MobiDB-lite"/>
    </source>
</evidence>
<dbReference type="PANTHER" id="PTHR36796">
    <property type="entry name" value="PROTEIN KINASE SUPERFAMILY PROTEIN"/>
    <property type="match status" value="1"/>
</dbReference>
<feature type="region of interest" description="Disordered" evidence="2">
    <location>
        <begin position="362"/>
        <end position="391"/>
    </location>
</feature>
<dbReference type="Pfam" id="PF14223">
    <property type="entry name" value="Retrotran_gag_2"/>
    <property type="match status" value="1"/>
</dbReference>
<protein>
    <recommendedName>
        <fullName evidence="3">CCHC-type domain-containing protein</fullName>
    </recommendedName>
</protein>
<gene>
    <name evidence="4" type="ORF">TRITD_6Av1G169310</name>
</gene>
<dbReference type="SMART" id="SM00343">
    <property type="entry name" value="ZnF_C2HC"/>
    <property type="match status" value="1"/>
</dbReference>
<evidence type="ECO:0000313" key="4">
    <source>
        <dbReference type="EMBL" id="VAI48225.1"/>
    </source>
</evidence>
<dbReference type="GO" id="GO:0009507">
    <property type="term" value="C:chloroplast"/>
    <property type="evidence" value="ECO:0007669"/>
    <property type="project" value="TreeGrafter"/>
</dbReference>